<dbReference type="EMBL" id="NPEV01000011">
    <property type="protein sequence ID" value="RAI28233.1"/>
    <property type="molecule type" value="Genomic_DNA"/>
</dbReference>
<feature type="region of interest" description="Disordered" evidence="6">
    <location>
        <begin position="258"/>
        <end position="278"/>
    </location>
</feature>
<comment type="subcellular location">
    <subcellularLocation>
        <location evidence="5">Cytoplasm</location>
    </subcellularLocation>
</comment>
<keyword evidence="5" id="KW-0963">Cytoplasm</keyword>
<dbReference type="PIRSF" id="PIRSF004808">
    <property type="entry name" value="LasT"/>
    <property type="match status" value="1"/>
</dbReference>
<keyword evidence="4 5" id="KW-0949">S-adenosyl-L-methionine</keyword>
<dbReference type="InterPro" id="IPR029028">
    <property type="entry name" value="Alpha/beta_knot_MTases"/>
</dbReference>
<accession>A0A327JS21</accession>
<dbReference type="Gene3D" id="1.10.8.590">
    <property type="match status" value="1"/>
</dbReference>
<evidence type="ECO:0000256" key="2">
    <source>
        <dbReference type="ARBA" id="ARBA00022603"/>
    </source>
</evidence>
<protein>
    <recommendedName>
        <fullName evidence="5">tRNA (cytidine/uridine-2'-O-)-methyltransferase TrmJ</fullName>
        <ecNumber evidence="5">2.1.1.200</ecNumber>
    </recommendedName>
    <alternativeName>
        <fullName evidence="5">tRNA (cytidine(32)/uridine(32)-2'-O)-methyltransferase</fullName>
    </alternativeName>
    <alternativeName>
        <fullName evidence="5">tRNA Cm32/Um32 methyltransferase</fullName>
    </alternativeName>
</protein>
<feature type="domain" description="tRNA/rRNA methyltransferase SpoU type" evidence="7">
    <location>
        <begin position="14"/>
        <end position="164"/>
    </location>
</feature>
<reference evidence="8 9" key="1">
    <citation type="submission" date="2017-07" db="EMBL/GenBank/DDBJ databases">
        <title>Draft Genome Sequences of Select Purple Nonsulfur Bacteria.</title>
        <authorList>
            <person name="Lasarre B."/>
            <person name="Mckinlay J.B."/>
        </authorList>
    </citation>
    <scope>NUCLEOTIDE SEQUENCE [LARGE SCALE GENOMIC DNA]</scope>
    <source>
        <strain evidence="8 9">DSM 11290</strain>
    </source>
</reference>
<dbReference type="CDD" id="cd18093">
    <property type="entry name" value="SpoU-like_TrmJ"/>
    <property type="match status" value="1"/>
</dbReference>
<name>A0A327JS21_9HYPH</name>
<dbReference type="EC" id="2.1.1.200" evidence="5"/>
<sequence length="278" mass="29724">MSKSETPSGGRPPAVVLVETQLGENIGAAARAMANFGLVEMRLVNPRDGWPNERARAAASRADHIIDNVKLFATPEEAVADLAVVYATTARSREMTKPVVGPDEAASSMAGLMEKGVATGLMFGRERWGLTNDEVALADAILTLPVDPTFSSLNVAQAVLVTAYEWRKATLGGVLPFDDGADLPASKDDLMRLMDHLETALDSVNYFRPADKRPVMVRNLRGILQKASLTEQEVRTLRGVIAALEVGPLTPEEIAARRRARKGVVAPPADDGETEAGA</sequence>
<evidence type="ECO:0000256" key="6">
    <source>
        <dbReference type="SAM" id="MobiDB-lite"/>
    </source>
</evidence>
<dbReference type="InterPro" id="IPR004384">
    <property type="entry name" value="RNA_MeTrfase_TrmJ/LasT"/>
</dbReference>
<proteinExistence type="inferred from homology"/>
<comment type="subunit">
    <text evidence="5">Homodimer.</text>
</comment>
<gene>
    <name evidence="5" type="primary">trmJ</name>
    <name evidence="8" type="ORF">CH339_07770</name>
</gene>
<comment type="function">
    <text evidence="5">Catalyzes the formation of 2'O-methylated cytidine (Cm32) or 2'O-methylated uridine (Um32) at position 32 in tRNA.</text>
</comment>
<evidence type="ECO:0000313" key="8">
    <source>
        <dbReference type="EMBL" id="RAI28233.1"/>
    </source>
</evidence>
<dbReference type="Proteomes" id="UP000249299">
    <property type="component" value="Unassembled WGS sequence"/>
</dbReference>
<dbReference type="AlphaFoldDB" id="A0A327JS21"/>
<evidence type="ECO:0000259" key="7">
    <source>
        <dbReference type="Pfam" id="PF00588"/>
    </source>
</evidence>
<organism evidence="8 9">
    <name type="scientific">Rhodobium orientis</name>
    <dbReference type="NCBI Taxonomy" id="34017"/>
    <lineage>
        <taxon>Bacteria</taxon>
        <taxon>Pseudomonadati</taxon>
        <taxon>Pseudomonadota</taxon>
        <taxon>Alphaproteobacteria</taxon>
        <taxon>Hyphomicrobiales</taxon>
        <taxon>Rhodobiaceae</taxon>
        <taxon>Rhodobium</taxon>
    </lineage>
</organism>
<dbReference type="OrthoDB" id="9806346at2"/>
<keyword evidence="3 8" id="KW-0808">Transferase</keyword>
<dbReference type="GO" id="GO:0003723">
    <property type="term" value="F:RNA binding"/>
    <property type="evidence" value="ECO:0007669"/>
    <property type="project" value="InterPro"/>
</dbReference>
<comment type="similarity">
    <text evidence="1">Belongs to the class IV-like SAM-binding methyltransferase superfamily. RNA methyltransferase TrmH family.</text>
</comment>
<dbReference type="GO" id="GO:0160206">
    <property type="term" value="F:tRNA (cytidine(32)/uridine(32)-2'-O)-methyltransferase activity"/>
    <property type="evidence" value="ECO:0007669"/>
    <property type="project" value="UniProtKB-EC"/>
</dbReference>
<evidence type="ECO:0000256" key="1">
    <source>
        <dbReference type="ARBA" id="ARBA00007228"/>
    </source>
</evidence>
<dbReference type="PANTHER" id="PTHR42786:SF7">
    <property type="entry name" value="TRNA_RRNA METHYLTRANSFERASE SPOU TYPE DOMAIN-CONTAINING PROTEIN"/>
    <property type="match status" value="1"/>
</dbReference>
<keyword evidence="5" id="KW-0819">tRNA processing</keyword>
<dbReference type="Gene3D" id="3.40.1280.10">
    <property type="match status" value="1"/>
</dbReference>
<dbReference type="RefSeq" id="WP_111433773.1">
    <property type="nucleotide sequence ID" value="NZ_JACIGG010000002.1"/>
</dbReference>
<comment type="catalytic activity">
    <reaction evidence="5">
        <text>uridine(32) in tRNA + S-adenosyl-L-methionine = 2'-O-methyluridine(32) in tRNA + S-adenosyl-L-homocysteine + H(+)</text>
        <dbReference type="Rhea" id="RHEA:42936"/>
        <dbReference type="Rhea" id="RHEA-COMP:10107"/>
        <dbReference type="Rhea" id="RHEA-COMP:10290"/>
        <dbReference type="ChEBI" id="CHEBI:15378"/>
        <dbReference type="ChEBI" id="CHEBI:57856"/>
        <dbReference type="ChEBI" id="CHEBI:59789"/>
        <dbReference type="ChEBI" id="CHEBI:65315"/>
        <dbReference type="ChEBI" id="CHEBI:74478"/>
        <dbReference type="EC" id="2.1.1.200"/>
    </reaction>
</comment>
<dbReference type="SUPFAM" id="SSF75217">
    <property type="entry name" value="alpha/beta knot"/>
    <property type="match status" value="1"/>
</dbReference>
<evidence type="ECO:0000256" key="5">
    <source>
        <dbReference type="RuleBase" id="RU362024"/>
    </source>
</evidence>
<keyword evidence="9" id="KW-1185">Reference proteome</keyword>
<dbReference type="GO" id="GO:0005829">
    <property type="term" value="C:cytosol"/>
    <property type="evidence" value="ECO:0007669"/>
    <property type="project" value="TreeGrafter"/>
</dbReference>
<dbReference type="InterPro" id="IPR029026">
    <property type="entry name" value="tRNA_m1G_MTases_N"/>
</dbReference>
<dbReference type="Pfam" id="PF00588">
    <property type="entry name" value="SpoU_methylase"/>
    <property type="match status" value="1"/>
</dbReference>
<dbReference type="GO" id="GO:0002128">
    <property type="term" value="P:tRNA nucleoside ribose methylation"/>
    <property type="evidence" value="ECO:0007669"/>
    <property type="project" value="TreeGrafter"/>
</dbReference>
<dbReference type="NCBIfam" id="TIGR00050">
    <property type="entry name" value="rRNA_methyl_1"/>
    <property type="match status" value="1"/>
</dbReference>
<evidence type="ECO:0000256" key="4">
    <source>
        <dbReference type="ARBA" id="ARBA00022691"/>
    </source>
</evidence>
<dbReference type="GO" id="GO:0106339">
    <property type="term" value="F:tRNA (cytidine(32)-2'-O)-methyltransferase activity"/>
    <property type="evidence" value="ECO:0007669"/>
    <property type="project" value="RHEA"/>
</dbReference>
<evidence type="ECO:0000313" key="9">
    <source>
        <dbReference type="Proteomes" id="UP000249299"/>
    </source>
</evidence>
<dbReference type="InterPro" id="IPR001537">
    <property type="entry name" value="SpoU_MeTrfase"/>
</dbReference>
<comment type="catalytic activity">
    <reaction evidence="5">
        <text>cytidine(32) in tRNA + S-adenosyl-L-methionine = 2'-O-methylcytidine(32) in tRNA + S-adenosyl-L-homocysteine + H(+)</text>
        <dbReference type="Rhea" id="RHEA:42932"/>
        <dbReference type="Rhea" id="RHEA-COMP:10288"/>
        <dbReference type="Rhea" id="RHEA-COMP:10289"/>
        <dbReference type="ChEBI" id="CHEBI:15378"/>
        <dbReference type="ChEBI" id="CHEBI:57856"/>
        <dbReference type="ChEBI" id="CHEBI:59789"/>
        <dbReference type="ChEBI" id="CHEBI:74495"/>
        <dbReference type="ChEBI" id="CHEBI:82748"/>
        <dbReference type="EC" id="2.1.1.200"/>
    </reaction>
</comment>
<dbReference type="PANTHER" id="PTHR42786">
    <property type="entry name" value="TRNA/RRNA METHYLTRANSFERASE"/>
    <property type="match status" value="1"/>
</dbReference>
<comment type="caution">
    <text evidence="8">The sequence shown here is derived from an EMBL/GenBank/DDBJ whole genome shotgun (WGS) entry which is preliminary data.</text>
</comment>
<keyword evidence="2 5" id="KW-0489">Methyltransferase</keyword>
<evidence type="ECO:0000256" key="3">
    <source>
        <dbReference type="ARBA" id="ARBA00022679"/>
    </source>
</evidence>